<comment type="caution">
    <text evidence="1">The sequence shown here is derived from an EMBL/GenBank/DDBJ whole genome shotgun (WGS) entry which is preliminary data.</text>
</comment>
<keyword evidence="2" id="KW-1185">Reference proteome</keyword>
<proteinExistence type="predicted"/>
<name>A0ABW6AIS0_9BACT</name>
<dbReference type="EMBL" id="JBHUOM010000012">
    <property type="protein sequence ID" value="MFD2935310.1"/>
    <property type="molecule type" value="Genomic_DNA"/>
</dbReference>
<sequence length="82" mass="9260">MAGLYDVTGSADRTRSIIMVVLDQVKALEKSSEWVARELRLEALAEFVESRADRLRLEQAATVDDESLDLYVDRSTRFSTHG</sequence>
<dbReference type="Proteomes" id="UP001597512">
    <property type="component" value="Unassembled WGS sequence"/>
</dbReference>
<accession>A0ABW6AIS0</accession>
<evidence type="ECO:0000313" key="1">
    <source>
        <dbReference type="EMBL" id="MFD2935310.1"/>
    </source>
</evidence>
<dbReference type="RefSeq" id="WP_381502971.1">
    <property type="nucleotide sequence ID" value="NZ_JBHUOM010000012.1"/>
</dbReference>
<reference evidence="2" key="1">
    <citation type="journal article" date="2019" name="Int. J. Syst. Evol. Microbiol.">
        <title>The Global Catalogue of Microorganisms (GCM) 10K type strain sequencing project: providing services to taxonomists for standard genome sequencing and annotation.</title>
        <authorList>
            <consortium name="The Broad Institute Genomics Platform"/>
            <consortium name="The Broad Institute Genome Sequencing Center for Infectious Disease"/>
            <person name="Wu L."/>
            <person name="Ma J."/>
        </authorList>
    </citation>
    <scope>NUCLEOTIDE SEQUENCE [LARGE SCALE GENOMIC DNA]</scope>
    <source>
        <strain evidence="2">KCTC 52490</strain>
    </source>
</reference>
<organism evidence="1 2">
    <name type="scientific">Spirosoma flavum</name>
    <dbReference type="NCBI Taxonomy" id="2048557"/>
    <lineage>
        <taxon>Bacteria</taxon>
        <taxon>Pseudomonadati</taxon>
        <taxon>Bacteroidota</taxon>
        <taxon>Cytophagia</taxon>
        <taxon>Cytophagales</taxon>
        <taxon>Cytophagaceae</taxon>
        <taxon>Spirosoma</taxon>
    </lineage>
</organism>
<gene>
    <name evidence="1" type="ORF">ACFS25_16090</name>
</gene>
<protein>
    <submittedName>
        <fullName evidence="1">Uncharacterized protein</fullName>
    </submittedName>
</protein>
<evidence type="ECO:0000313" key="2">
    <source>
        <dbReference type="Proteomes" id="UP001597512"/>
    </source>
</evidence>